<protein>
    <submittedName>
        <fullName evidence="1">Uncharacterized protein</fullName>
    </submittedName>
</protein>
<keyword evidence="2" id="KW-1185">Reference proteome</keyword>
<proteinExistence type="predicted"/>
<reference evidence="1 2" key="1">
    <citation type="submission" date="2019-06" db="EMBL/GenBank/DDBJ databases">
        <title>Whole genome shotgun sequence of Streptomyces spinoverrucosus NBRC 14228.</title>
        <authorList>
            <person name="Hosoyama A."/>
            <person name="Uohara A."/>
            <person name="Ohji S."/>
            <person name="Ichikawa N."/>
        </authorList>
    </citation>
    <scope>NUCLEOTIDE SEQUENCE [LARGE SCALE GENOMIC DNA]</scope>
    <source>
        <strain evidence="1 2">NBRC 14228</strain>
    </source>
</reference>
<gene>
    <name evidence="1" type="ORF">SSP24_62710</name>
</gene>
<evidence type="ECO:0000313" key="1">
    <source>
        <dbReference type="EMBL" id="GEC08616.1"/>
    </source>
</evidence>
<evidence type="ECO:0000313" key="2">
    <source>
        <dbReference type="Proteomes" id="UP000317881"/>
    </source>
</evidence>
<name>A0A4Y3VUK8_9ACTN</name>
<dbReference type="EMBL" id="BJND01000055">
    <property type="protein sequence ID" value="GEC08616.1"/>
    <property type="molecule type" value="Genomic_DNA"/>
</dbReference>
<accession>A0A4Y3VUK8</accession>
<dbReference type="AlphaFoldDB" id="A0A4Y3VUK8"/>
<comment type="caution">
    <text evidence="1">The sequence shown here is derived from an EMBL/GenBank/DDBJ whole genome shotgun (WGS) entry which is preliminary data.</text>
</comment>
<sequence>MFPTLPLKEMAVTAADYDTKSDTAFFADITEVFRKHPEAAKKYALASLAVEHKLDVDYSRQYGVSWTEGDRVITEFRDRDEKPPVVRARICLKYELRGQDLECVHWIDAEE</sequence>
<dbReference type="Proteomes" id="UP000317881">
    <property type="component" value="Unassembled WGS sequence"/>
</dbReference>
<organism evidence="1 2">
    <name type="scientific">Streptomyces spinoverrucosus</name>
    <dbReference type="NCBI Taxonomy" id="284043"/>
    <lineage>
        <taxon>Bacteria</taxon>
        <taxon>Bacillati</taxon>
        <taxon>Actinomycetota</taxon>
        <taxon>Actinomycetes</taxon>
        <taxon>Kitasatosporales</taxon>
        <taxon>Streptomycetaceae</taxon>
        <taxon>Streptomyces</taxon>
    </lineage>
</organism>